<name>A0ABQ6MYH7_9STRA</name>
<dbReference type="InterPro" id="IPR045298">
    <property type="entry name" value="Complex1_LYR_LYRM7"/>
</dbReference>
<dbReference type="Pfam" id="PF05347">
    <property type="entry name" value="Complex1_LYR"/>
    <property type="match status" value="1"/>
</dbReference>
<evidence type="ECO:0000259" key="1">
    <source>
        <dbReference type="Pfam" id="PF05347"/>
    </source>
</evidence>
<dbReference type="InterPro" id="IPR008011">
    <property type="entry name" value="Complex1_LYR_dom"/>
</dbReference>
<reference evidence="2 3" key="1">
    <citation type="journal article" date="2023" name="Commun. Biol.">
        <title>Genome analysis of Parmales, the sister group of diatoms, reveals the evolutionary specialization of diatoms from phago-mixotrophs to photoautotrophs.</title>
        <authorList>
            <person name="Ban H."/>
            <person name="Sato S."/>
            <person name="Yoshikawa S."/>
            <person name="Yamada K."/>
            <person name="Nakamura Y."/>
            <person name="Ichinomiya M."/>
            <person name="Sato N."/>
            <person name="Blanc-Mathieu R."/>
            <person name="Endo H."/>
            <person name="Kuwata A."/>
            <person name="Ogata H."/>
        </authorList>
    </citation>
    <scope>NUCLEOTIDE SEQUENCE [LARGE SCALE GENOMIC DNA]</scope>
</reference>
<evidence type="ECO:0000313" key="3">
    <source>
        <dbReference type="Proteomes" id="UP001165060"/>
    </source>
</evidence>
<dbReference type="Proteomes" id="UP001165060">
    <property type="component" value="Unassembled WGS sequence"/>
</dbReference>
<accession>A0ABQ6MYH7</accession>
<dbReference type="EMBL" id="BRYB01001868">
    <property type="protein sequence ID" value="GMI35312.1"/>
    <property type="molecule type" value="Genomic_DNA"/>
</dbReference>
<proteinExistence type="predicted"/>
<keyword evidence="3" id="KW-1185">Reference proteome</keyword>
<dbReference type="PANTHER" id="PTHR47484:SF1">
    <property type="entry name" value="COMPLEX 1 PROTEIN CONTAINING PROTEIN, EXPRESSED"/>
    <property type="match status" value="1"/>
</dbReference>
<evidence type="ECO:0000313" key="2">
    <source>
        <dbReference type="EMBL" id="GMI35312.1"/>
    </source>
</evidence>
<dbReference type="CDD" id="cd20267">
    <property type="entry name" value="Complex1_LYR_LYRM7"/>
    <property type="match status" value="1"/>
</dbReference>
<feature type="domain" description="Complex 1 LYR protein" evidence="1">
    <location>
        <begin position="15"/>
        <end position="74"/>
    </location>
</feature>
<comment type="caution">
    <text evidence="2">The sequence shown here is derived from an EMBL/GenBank/DDBJ whole genome shotgun (WGS) entry which is preliminary data.</text>
</comment>
<protein>
    <recommendedName>
        <fullName evidence="1">Complex 1 LYR protein domain-containing protein</fullName>
    </recommendedName>
</protein>
<organism evidence="2 3">
    <name type="scientific">Tetraparma gracilis</name>
    <dbReference type="NCBI Taxonomy" id="2962635"/>
    <lineage>
        <taxon>Eukaryota</taxon>
        <taxon>Sar</taxon>
        <taxon>Stramenopiles</taxon>
        <taxon>Ochrophyta</taxon>
        <taxon>Bolidophyceae</taxon>
        <taxon>Parmales</taxon>
        <taxon>Triparmaceae</taxon>
        <taxon>Tetraparma</taxon>
    </lineage>
</organism>
<gene>
    <name evidence="2" type="ORF">TeGR_g3233</name>
</gene>
<dbReference type="PANTHER" id="PTHR47484">
    <property type="entry name" value="COMPLEX 1 PROTEIN CONTAINING PROTEIN, EXPRESSED"/>
    <property type="match status" value="1"/>
</dbReference>
<sequence length="101" mass="11713">MSGPARHLTARFTNKEAISLYREILRTARHFHTVNEKGQPWNLVLRSSARSEFEQSRLERDPLVVARLLVTGRDCVQQVQQKFAEGDGALRDRILRDVSRR</sequence>